<accession>A0A7W6GAI0</accession>
<dbReference type="AlphaFoldDB" id="A0A7W6GAI0"/>
<feature type="transmembrane region" description="Helical" evidence="8">
    <location>
        <begin position="65"/>
        <end position="92"/>
    </location>
</feature>
<evidence type="ECO:0000313" key="11">
    <source>
        <dbReference type="Proteomes" id="UP000582090"/>
    </source>
</evidence>
<organism evidence="10 11">
    <name type="scientific">Rhizobium metallidurans</name>
    <dbReference type="NCBI Taxonomy" id="1265931"/>
    <lineage>
        <taxon>Bacteria</taxon>
        <taxon>Pseudomonadati</taxon>
        <taxon>Pseudomonadota</taxon>
        <taxon>Alphaproteobacteria</taxon>
        <taxon>Hyphomicrobiales</taxon>
        <taxon>Rhizobiaceae</taxon>
        <taxon>Rhizobium/Agrobacterium group</taxon>
        <taxon>Rhizobium</taxon>
    </lineage>
</organism>
<feature type="transmembrane region" description="Helical" evidence="8">
    <location>
        <begin position="104"/>
        <end position="121"/>
    </location>
</feature>
<dbReference type="PANTHER" id="PTHR33908:SF11">
    <property type="entry name" value="MEMBRANE PROTEIN"/>
    <property type="match status" value="1"/>
</dbReference>
<dbReference type="EMBL" id="JACIDW010000003">
    <property type="protein sequence ID" value="MBB3963774.1"/>
    <property type="molecule type" value="Genomic_DNA"/>
</dbReference>
<keyword evidence="4 10" id="KW-0808">Transferase</keyword>
<keyword evidence="7 8" id="KW-0472">Membrane</keyword>
<dbReference type="GO" id="GO:0005886">
    <property type="term" value="C:plasma membrane"/>
    <property type="evidence" value="ECO:0007669"/>
    <property type="project" value="UniProtKB-SubCell"/>
</dbReference>
<sequence length="498" mass="56459">MRNLLARKPDAVIWLIAGYFCLQFAVRLILPHGLRFDEAQQAFVSQWLTLGYDSQPPLYNWLQSVVVWFFGLSLATISATKNLVLFLVYLTYYKLARELLEDKLYAVIATLSLLTIPQLSWEAQRDLTHTVIQLLTINLFLYGVIKTLKSPSLGSYAFMGLALGLGMLSKYNFTLLAVAAMPAVWLHPQGRARIMDRRFLLSIALAVLIFLPHALWLLNNLDIASGRTLGIMKQEAPDGTFAKLVHGPFKFLRLIVIIMAPTVIIYAIVFGRSFWQSGRAVTVWTRFFGVLFITIALLVMVLILTIGMTSLRDRWLLPFLFLMPIYFCLKMQAAGQRSDSHLRRFLVVPLVLMIAIPAALLVRPNLPTLFKGYEAYNVPYSSFAAKVSAEENKTPGLVVTDGWLQAGNLHLQWPQVPLMSRFFDNMKIDYEWTADRPILLAWSTEDSGAALPPLLAEWIAQNLGEQYRSVDVKSTSIPYLRGRPEDQVGFSYVWIYPK</sequence>
<evidence type="ECO:0000256" key="7">
    <source>
        <dbReference type="ARBA" id="ARBA00023136"/>
    </source>
</evidence>
<evidence type="ECO:0000256" key="8">
    <source>
        <dbReference type="SAM" id="Phobius"/>
    </source>
</evidence>
<evidence type="ECO:0000259" key="9">
    <source>
        <dbReference type="Pfam" id="PF13231"/>
    </source>
</evidence>
<comment type="subcellular location">
    <subcellularLocation>
        <location evidence="1">Cell membrane</location>
        <topology evidence="1">Multi-pass membrane protein</topology>
    </subcellularLocation>
</comment>
<feature type="transmembrane region" description="Helical" evidence="8">
    <location>
        <begin position="157"/>
        <end position="179"/>
    </location>
</feature>
<name>A0A7W6GAI0_9HYPH</name>
<evidence type="ECO:0000256" key="5">
    <source>
        <dbReference type="ARBA" id="ARBA00022692"/>
    </source>
</evidence>
<feature type="transmembrane region" description="Helical" evidence="8">
    <location>
        <begin position="315"/>
        <end position="333"/>
    </location>
</feature>
<dbReference type="GO" id="GO:0009103">
    <property type="term" value="P:lipopolysaccharide biosynthetic process"/>
    <property type="evidence" value="ECO:0007669"/>
    <property type="project" value="UniProtKB-ARBA"/>
</dbReference>
<dbReference type="RefSeq" id="WP_183899472.1">
    <property type="nucleotide sequence ID" value="NZ_JACIDW010000003.1"/>
</dbReference>
<dbReference type="Pfam" id="PF13231">
    <property type="entry name" value="PMT_2"/>
    <property type="match status" value="1"/>
</dbReference>
<feature type="transmembrane region" description="Helical" evidence="8">
    <location>
        <begin position="287"/>
        <end position="308"/>
    </location>
</feature>
<evidence type="ECO:0000256" key="2">
    <source>
        <dbReference type="ARBA" id="ARBA00022475"/>
    </source>
</evidence>
<dbReference type="InterPro" id="IPR050297">
    <property type="entry name" value="LipidA_mod_glycosyltrf_83"/>
</dbReference>
<dbReference type="Proteomes" id="UP000582090">
    <property type="component" value="Unassembled WGS sequence"/>
</dbReference>
<feature type="transmembrane region" description="Helical" evidence="8">
    <location>
        <begin position="12"/>
        <end position="30"/>
    </location>
</feature>
<keyword evidence="6 8" id="KW-1133">Transmembrane helix</keyword>
<feature type="transmembrane region" description="Helical" evidence="8">
    <location>
        <begin position="345"/>
        <end position="362"/>
    </location>
</feature>
<feature type="transmembrane region" description="Helical" evidence="8">
    <location>
        <begin position="251"/>
        <end position="275"/>
    </location>
</feature>
<evidence type="ECO:0000256" key="1">
    <source>
        <dbReference type="ARBA" id="ARBA00004651"/>
    </source>
</evidence>
<feature type="domain" description="Glycosyltransferase RgtA/B/C/D-like" evidence="9">
    <location>
        <begin position="55"/>
        <end position="216"/>
    </location>
</feature>
<evidence type="ECO:0000256" key="6">
    <source>
        <dbReference type="ARBA" id="ARBA00022989"/>
    </source>
</evidence>
<evidence type="ECO:0000256" key="3">
    <source>
        <dbReference type="ARBA" id="ARBA00022676"/>
    </source>
</evidence>
<gene>
    <name evidence="10" type="ORF">GGQ67_001413</name>
</gene>
<proteinExistence type="predicted"/>
<dbReference type="GO" id="GO:0016763">
    <property type="term" value="F:pentosyltransferase activity"/>
    <property type="evidence" value="ECO:0007669"/>
    <property type="project" value="TreeGrafter"/>
</dbReference>
<keyword evidence="5 8" id="KW-0812">Transmembrane</keyword>
<comment type="caution">
    <text evidence="10">The sequence shown here is derived from an EMBL/GenBank/DDBJ whole genome shotgun (WGS) entry which is preliminary data.</text>
</comment>
<evidence type="ECO:0000256" key="4">
    <source>
        <dbReference type="ARBA" id="ARBA00022679"/>
    </source>
</evidence>
<feature type="transmembrane region" description="Helical" evidence="8">
    <location>
        <begin position="199"/>
        <end position="218"/>
    </location>
</feature>
<keyword evidence="3" id="KW-0328">Glycosyltransferase</keyword>
<protein>
    <submittedName>
        <fullName evidence="10">4-amino-4-deoxy-L-arabinose transferase-like glycosyltransferase</fullName>
    </submittedName>
</protein>
<dbReference type="PANTHER" id="PTHR33908">
    <property type="entry name" value="MANNOSYLTRANSFERASE YKCB-RELATED"/>
    <property type="match status" value="1"/>
</dbReference>
<keyword evidence="2" id="KW-1003">Cell membrane</keyword>
<keyword evidence="11" id="KW-1185">Reference proteome</keyword>
<evidence type="ECO:0000313" key="10">
    <source>
        <dbReference type="EMBL" id="MBB3963774.1"/>
    </source>
</evidence>
<dbReference type="InterPro" id="IPR038731">
    <property type="entry name" value="RgtA/B/C-like"/>
</dbReference>
<reference evidence="10 11" key="1">
    <citation type="submission" date="2020-08" db="EMBL/GenBank/DDBJ databases">
        <title>Genomic Encyclopedia of Type Strains, Phase IV (KMG-IV): sequencing the most valuable type-strain genomes for metagenomic binning, comparative biology and taxonomic classification.</title>
        <authorList>
            <person name="Goeker M."/>
        </authorList>
    </citation>
    <scope>NUCLEOTIDE SEQUENCE [LARGE SCALE GENOMIC DNA]</scope>
    <source>
        <strain evidence="10 11">DSM 26575</strain>
    </source>
</reference>